<dbReference type="OMA" id="LSHRWKG"/>
<sequence>MNSLGTVRAALADSLVTNSALKEAFDLASFVTDRSKQFKDVALDQKQKHKLRRILNHFLTPSVKPRFVDDEDTVDYGSSLPDDWLAKTDEDLKTPARMIDIDTMNMVPTYNLGIQDQYCMVSHSWKGSEITYRDFTQAKSFEPTKKAANTESDETPNNDVSNVVNKCKADIVELQNKIESALPQVKATRDGKRPDDITTLLEWYADANGAEYNLGSTQRKLHEATAAASSAAREADYYRRLWETITTLNDDGSKKGDNKDDLAVSTQNTEMQQVYHAITSLTEDAEKTCKEAGEKHQEAVTSRAAANDKIVFFEQNRELAYGIDALLTALQHLRSSRKILGSIAQAKKLFDAHFPCGGKRYVWLDTCCINKGDTYELTESLALMGDWYTNADLCLVHLDTPRDERAWIEEWKYWKDPSYDPVPVNMTSFDKIGAEGSEEEKKRGQVEWATRGWTLQELVLSKVTYYVNSHWQNLVRPVEVLGPLYFLRPFILRYLQHPYVKRYNTVSVEQIDKLRELLSPEFIRPGASKEEELTTMLQTLGFVAPRGLQEKLAESQLGKAVLTATRQLPQILNDLLANKNIADADSLSNFTVEGAANEKIALFNHLLADLVRLADKQILDDRKFIAKFSKIENMTNWIAGDGLSNSSASTSLVTAAERVTTVATDRAYSLMGILGVRFPAFPAEGLPKALARLLDEVVIAYNDVSVFNWSGKHSGSPLHGRSLYPASIDAFVDPTNHPMVKSRAQTSKKILDLFRAQRVRQSKTAGDVNMLLAEILALSKKLPEQCSVFENLGNLATRIKIAEFEDLKKRIGDLKGIVVRLREFVPDEADEASKSQPLAGKPSNTMERVTSFSKGLKFEVPKFEAPKLGSFGRVKKSSAQPAEKAQPSEPATPTTPATPAVTQISPAQQKIEDLNEAIQKVIDAIGNSDKPEAEPAKDVPLHTMVAKEKDALGVDEHPVSFEIREDKRMTCPNPITVSSGGIRGIFDIQRIIVTMVEPQVLRSKVRTAVRGQKIDGWCTISTGLSMTLVAFCAERDVLAQQLDLADVIKSYLDPEDSAPKDASALPLKESKMEDSKKGLLTDIKNEKTPEQAKVARMINFVQKQDLHGIAGEWVLARFSGTPGAKWFLCLLELGAGNDFYGHRIPTDAFSFEDAAPEQGIIQYWHNFTMEKKARTCDTLDMYLNRQKLWSKAGRNLDLLSTVENPTENSGENSWETAWEIIQNVSLDKVVNLGMMAGQAIGGLGAELWANHLEDRIEKGALKRIPVSLRTPVRDLDHNRKLLPVMFHAGREMHMF</sequence>
<protein>
    <recommendedName>
        <fullName evidence="2">Heterokaryon incompatibility domain-containing protein</fullName>
    </recommendedName>
</protein>
<dbReference type="EMBL" id="MSZS01000006">
    <property type="protein sequence ID" value="PKX91468.1"/>
    <property type="molecule type" value="Genomic_DNA"/>
</dbReference>
<dbReference type="RefSeq" id="XP_024680063.1">
    <property type="nucleotide sequence ID" value="XM_024827834.1"/>
</dbReference>
<organism evidence="3 4">
    <name type="scientific">Aspergillus novofumigatus (strain IBT 16806)</name>
    <dbReference type="NCBI Taxonomy" id="1392255"/>
    <lineage>
        <taxon>Eukaryota</taxon>
        <taxon>Fungi</taxon>
        <taxon>Dikarya</taxon>
        <taxon>Ascomycota</taxon>
        <taxon>Pezizomycotina</taxon>
        <taxon>Eurotiomycetes</taxon>
        <taxon>Eurotiomycetidae</taxon>
        <taxon>Eurotiales</taxon>
        <taxon>Aspergillaceae</taxon>
        <taxon>Aspergillus</taxon>
        <taxon>Aspergillus subgen. Fumigati</taxon>
    </lineage>
</organism>
<evidence type="ECO:0000313" key="4">
    <source>
        <dbReference type="Proteomes" id="UP000234474"/>
    </source>
</evidence>
<dbReference type="PANTHER" id="PTHR10622">
    <property type="entry name" value="HET DOMAIN-CONTAINING PROTEIN"/>
    <property type="match status" value="1"/>
</dbReference>
<comment type="caution">
    <text evidence="3">The sequence shown here is derived from an EMBL/GenBank/DDBJ whole genome shotgun (WGS) entry which is preliminary data.</text>
</comment>
<reference evidence="4" key="1">
    <citation type="journal article" date="2018" name="Proc. Natl. Acad. Sci. U.S.A.">
        <title>Linking secondary metabolites to gene clusters through genome sequencing of six diverse Aspergillus species.</title>
        <authorList>
            <person name="Kaerboelling I."/>
            <person name="Vesth T.C."/>
            <person name="Frisvad J.C."/>
            <person name="Nybo J.L."/>
            <person name="Theobald S."/>
            <person name="Kuo A."/>
            <person name="Bowyer P."/>
            <person name="Matsuda Y."/>
            <person name="Mondo S."/>
            <person name="Lyhne E.K."/>
            <person name="Kogle M.E."/>
            <person name="Clum A."/>
            <person name="Lipzen A."/>
            <person name="Salamov A."/>
            <person name="Ngan C.Y."/>
            <person name="Daum C."/>
            <person name="Chiniquy J."/>
            <person name="Barry K."/>
            <person name="LaButti K."/>
            <person name="Haridas S."/>
            <person name="Simmons B.A."/>
            <person name="Magnuson J.K."/>
            <person name="Mortensen U.H."/>
            <person name="Larsen T.O."/>
            <person name="Grigoriev I.V."/>
            <person name="Baker S.E."/>
            <person name="Andersen M.R."/>
        </authorList>
    </citation>
    <scope>NUCLEOTIDE SEQUENCE [LARGE SCALE GENOMIC DNA]</scope>
    <source>
        <strain evidence="4">IBT 16806</strain>
    </source>
</reference>
<name>A0A2I1C1F8_ASPN1</name>
<dbReference type="Pfam" id="PF06985">
    <property type="entry name" value="HET"/>
    <property type="match status" value="1"/>
</dbReference>
<dbReference type="GeneID" id="36535159"/>
<dbReference type="PANTHER" id="PTHR10622:SF10">
    <property type="entry name" value="HET DOMAIN-CONTAINING PROTEIN"/>
    <property type="match status" value="1"/>
</dbReference>
<gene>
    <name evidence="3" type="ORF">P174DRAFT_443460</name>
</gene>
<dbReference type="VEuPathDB" id="FungiDB:P174DRAFT_443460"/>
<dbReference type="Proteomes" id="UP000234474">
    <property type="component" value="Unassembled WGS sequence"/>
</dbReference>
<dbReference type="InterPro" id="IPR010730">
    <property type="entry name" value="HET"/>
</dbReference>
<keyword evidence="4" id="KW-1185">Reference proteome</keyword>
<proteinExistence type="predicted"/>
<accession>A0A2I1C1F8</accession>
<evidence type="ECO:0000256" key="1">
    <source>
        <dbReference type="SAM" id="MobiDB-lite"/>
    </source>
</evidence>
<evidence type="ECO:0000313" key="3">
    <source>
        <dbReference type="EMBL" id="PKX91468.1"/>
    </source>
</evidence>
<evidence type="ECO:0000259" key="2">
    <source>
        <dbReference type="Pfam" id="PF06985"/>
    </source>
</evidence>
<dbReference type="OrthoDB" id="674604at2759"/>
<feature type="domain" description="Heterokaryon incompatibility" evidence="2">
    <location>
        <begin position="358"/>
        <end position="457"/>
    </location>
</feature>
<feature type="region of interest" description="Disordered" evidence="1">
    <location>
        <begin position="871"/>
        <end position="899"/>
    </location>
</feature>